<name>A0A7W7I0M6_9ACTN</name>
<accession>A0A7W7I0M6</accession>
<dbReference type="Proteomes" id="UP000578112">
    <property type="component" value="Unassembled WGS sequence"/>
</dbReference>
<reference evidence="1 2" key="1">
    <citation type="submission" date="2020-08" db="EMBL/GenBank/DDBJ databases">
        <title>Sequencing the genomes of 1000 actinobacteria strains.</title>
        <authorList>
            <person name="Klenk H.-P."/>
        </authorList>
    </citation>
    <scope>NUCLEOTIDE SEQUENCE [LARGE SCALE GENOMIC DNA]</scope>
    <source>
        <strain evidence="1 2">DSM 43149</strain>
    </source>
</reference>
<gene>
    <name evidence="1" type="ORF">BJ971_004733</name>
</gene>
<dbReference type="RefSeq" id="WP_184995395.1">
    <property type="nucleotide sequence ID" value="NZ_BOMK01000069.1"/>
</dbReference>
<evidence type="ECO:0000313" key="2">
    <source>
        <dbReference type="Proteomes" id="UP000578112"/>
    </source>
</evidence>
<keyword evidence="2" id="KW-1185">Reference proteome</keyword>
<evidence type="ECO:0008006" key="3">
    <source>
        <dbReference type="Google" id="ProtNLM"/>
    </source>
</evidence>
<dbReference type="EMBL" id="JACHNH010000001">
    <property type="protein sequence ID" value="MBB4764177.1"/>
    <property type="molecule type" value="Genomic_DNA"/>
</dbReference>
<sequence>MQLKLQTRAFERVAPILEPGEQPLVATRAVVGAFSASRLGTVAAHGIVLGGGGTVAAAMIATSGKQFVVLTDQRIIFLSQTFMGGPGKQVVGALPRAQVALAEAKLGMVSVLRLAFAQGDGVSLTFPRVDKKNAESLAQAMRQTTVA</sequence>
<protein>
    <recommendedName>
        <fullName evidence="3">YokE-like PH domain-containing protein</fullName>
    </recommendedName>
</protein>
<comment type="caution">
    <text evidence="1">The sequence shown here is derived from an EMBL/GenBank/DDBJ whole genome shotgun (WGS) entry which is preliminary data.</text>
</comment>
<evidence type="ECO:0000313" key="1">
    <source>
        <dbReference type="EMBL" id="MBB4764177.1"/>
    </source>
</evidence>
<proteinExistence type="predicted"/>
<dbReference type="AlphaFoldDB" id="A0A7W7I0M6"/>
<organism evidence="1 2">
    <name type="scientific">Actinoplanes digitatis</name>
    <dbReference type="NCBI Taxonomy" id="1868"/>
    <lineage>
        <taxon>Bacteria</taxon>
        <taxon>Bacillati</taxon>
        <taxon>Actinomycetota</taxon>
        <taxon>Actinomycetes</taxon>
        <taxon>Micromonosporales</taxon>
        <taxon>Micromonosporaceae</taxon>
        <taxon>Actinoplanes</taxon>
    </lineage>
</organism>